<dbReference type="InterPro" id="IPR031009">
    <property type="entry name" value="Tcm_partner"/>
</dbReference>
<sequence length="298" mass="33508">MSTTACRRWGVSDEVCRYGGKKLANGNCEHPGEDGLPVQSVGSWARKKHDRLRLYLDATREVRRRFVPEGPKKAGAAFIDLFAGPGRVRVRDCATTDLGSCAIAMEHSRVPFSRLIFCDADADNARALSERTREDARVSVIHGDCNERIGDIMELVPMNGLNLAFFDPFGAKTFHWKTLEALAKARRMDLLMHFPTSTVKRNYGNKSNPRFEYVIDRMIGSADWRERVPGARDAAKLITELRERLSTLGYVRDEVRSVPVHSKGKLLYHLVFAAKSTTGTDIWNSIVRHDGAQRGFDL</sequence>
<comment type="caution">
    <text evidence="1">The sequence shown here is derived from an EMBL/GenBank/DDBJ whole genome shotgun (WGS) entry which is preliminary data.</text>
</comment>
<dbReference type="InterPro" id="IPR029063">
    <property type="entry name" value="SAM-dependent_MTases_sf"/>
</dbReference>
<dbReference type="SUPFAM" id="SSF53335">
    <property type="entry name" value="S-adenosyl-L-methionine-dependent methyltransferases"/>
    <property type="match status" value="1"/>
</dbReference>
<gene>
    <name evidence="1" type="ORF">DI536_29480</name>
</gene>
<dbReference type="AlphaFoldDB" id="A0A2W5V905"/>
<dbReference type="NCBIfam" id="TIGR04474">
    <property type="entry name" value="tcm_partner"/>
    <property type="match status" value="1"/>
</dbReference>
<name>A0A2W5V905_9BACT</name>
<protein>
    <recommendedName>
        <fullName evidence="3">Three-Cys-motif partner protein TcmP</fullName>
    </recommendedName>
</protein>
<evidence type="ECO:0000313" key="2">
    <source>
        <dbReference type="Proteomes" id="UP000249061"/>
    </source>
</evidence>
<evidence type="ECO:0008006" key="3">
    <source>
        <dbReference type="Google" id="ProtNLM"/>
    </source>
</evidence>
<organism evidence="1 2">
    <name type="scientific">Archangium gephyra</name>
    <dbReference type="NCBI Taxonomy" id="48"/>
    <lineage>
        <taxon>Bacteria</taxon>
        <taxon>Pseudomonadati</taxon>
        <taxon>Myxococcota</taxon>
        <taxon>Myxococcia</taxon>
        <taxon>Myxococcales</taxon>
        <taxon>Cystobacterineae</taxon>
        <taxon>Archangiaceae</taxon>
        <taxon>Archangium</taxon>
    </lineage>
</organism>
<evidence type="ECO:0000313" key="1">
    <source>
        <dbReference type="EMBL" id="PZR06651.1"/>
    </source>
</evidence>
<proteinExistence type="predicted"/>
<dbReference type="Gene3D" id="3.40.50.150">
    <property type="entry name" value="Vaccinia Virus protein VP39"/>
    <property type="match status" value="1"/>
</dbReference>
<dbReference type="EMBL" id="QFQP01000036">
    <property type="protein sequence ID" value="PZR06651.1"/>
    <property type="molecule type" value="Genomic_DNA"/>
</dbReference>
<dbReference type="Proteomes" id="UP000249061">
    <property type="component" value="Unassembled WGS sequence"/>
</dbReference>
<reference evidence="1 2" key="1">
    <citation type="submission" date="2017-08" db="EMBL/GenBank/DDBJ databases">
        <title>Infants hospitalized years apart are colonized by the same room-sourced microbial strains.</title>
        <authorList>
            <person name="Brooks B."/>
            <person name="Olm M.R."/>
            <person name="Firek B.A."/>
            <person name="Baker R."/>
            <person name="Thomas B.C."/>
            <person name="Morowitz M.J."/>
            <person name="Banfield J.F."/>
        </authorList>
    </citation>
    <scope>NUCLEOTIDE SEQUENCE [LARGE SCALE GENOMIC DNA]</scope>
    <source>
        <strain evidence="1">S2_003_000_R2_14</strain>
    </source>
</reference>
<accession>A0A2W5V905</accession>